<dbReference type="RefSeq" id="WP_234867591.1">
    <property type="nucleotide sequence ID" value="NZ_JAKEVY010000004.1"/>
</dbReference>
<accession>A0ABS9BL33</accession>
<dbReference type="InterPro" id="IPR050833">
    <property type="entry name" value="Poly_Biosynth_Transport"/>
</dbReference>
<evidence type="ECO:0000256" key="6">
    <source>
        <dbReference type="ARBA" id="ARBA00023136"/>
    </source>
</evidence>
<evidence type="ECO:0000256" key="3">
    <source>
        <dbReference type="ARBA" id="ARBA00022475"/>
    </source>
</evidence>
<feature type="transmembrane region" description="Helical" evidence="7">
    <location>
        <begin position="292"/>
        <end position="316"/>
    </location>
</feature>
<protein>
    <submittedName>
        <fullName evidence="8">MOP flippase family protein</fullName>
    </submittedName>
</protein>
<feature type="transmembrane region" description="Helical" evidence="7">
    <location>
        <begin position="379"/>
        <end position="402"/>
    </location>
</feature>
<feature type="transmembrane region" description="Helical" evidence="7">
    <location>
        <begin position="414"/>
        <end position="434"/>
    </location>
</feature>
<evidence type="ECO:0000313" key="9">
    <source>
        <dbReference type="Proteomes" id="UP001200145"/>
    </source>
</evidence>
<feature type="transmembrane region" description="Helical" evidence="7">
    <location>
        <begin position="111"/>
        <end position="132"/>
    </location>
</feature>
<dbReference type="Proteomes" id="UP001200145">
    <property type="component" value="Unassembled WGS sequence"/>
</dbReference>
<sequence length="482" mass="53960">MSLSETVFKGVKWTGLASFAGVLFQLIQTSILARMLTTSDFGIMGLALVVIGFSQLFLDAGFSAVIIQKKDISQEQLSSLFWLSLFIGIFLFALLMVIAPVVAAFYEEPRLVPVIRIVSSGFLLIPVESLYLSLIQKQLEFKRIAQRDILARSVSFLVGIWAAYNGWGVYSLVLLHMAGIVISCFFIFRMGSRYFRPTGFFAIKSIRPFFSFGLFVMGDNLINFINRQVDVLLVGNFLGIQLLGVYNQGKNLIMRPYMVINPILTQVNFPLLAKYKEEVPIMRSLYLKTLRYLSLVNFPVYAFLSVFASDIVLVLFGAKWTAAIPVVQVLSLYILIRSIVNPMGGLLLATGKPKWAFFWNLTILCITPVILLLAMPGGMFWVCLVQFIFGLFLIVAHVHWLVGPILSINLIQFLKPLLPSILYSALATSGWLVIHQLSELNPFARLLLAGVLFFGIYALALLVFSKDIVRELLSVFKKKSAA</sequence>
<comment type="caution">
    <text evidence="8">The sequence shown here is derived from an EMBL/GenBank/DDBJ whole genome shotgun (WGS) entry which is preliminary data.</text>
</comment>
<dbReference type="EMBL" id="JAKEVY010000004">
    <property type="protein sequence ID" value="MCF1716414.1"/>
    <property type="molecule type" value="Genomic_DNA"/>
</dbReference>
<comment type="subcellular location">
    <subcellularLocation>
        <location evidence="1">Cell membrane</location>
        <topology evidence="1">Multi-pass membrane protein</topology>
    </subcellularLocation>
</comment>
<dbReference type="CDD" id="cd13127">
    <property type="entry name" value="MATE_tuaB_like"/>
    <property type="match status" value="1"/>
</dbReference>
<keyword evidence="3" id="KW-1003">Cell membrane</keyword>
<evidence type="ECO:0000256" key="7">
    <source>
        <dbReference type="SAM" id="Phobius"/>
    </source>
</evidence>
<keyword evidence="5 7" id="KW-1133">Transmembrane helix</keyword>
<feature type="transmembrane region" description="Helical" evidence="7">
    <location>
        <begin position="355"/>
        <end position="373"/>
    </location>
</feature>
<proteinExistence type="inferred from homology"/>
<organism evidence="8 9">
    <name type="scientific">Flavihumibacter fluminis</name>
    <dbReference type="NCBI Taxonomy" id="2909236"/>
    <lineage>
        <taxon>Bacteria</taxon>
        <taxon>Pseudomonadati</taxon>
        <taxon>Bacteroidota</taxon>
        <taxon>Chitinophagia</taxon>
        <taxon>Chitinophagales</taxon>
        <taxon>Chitinophagaceae</taxon>
        <taxon>Flavihumibacter</taxon>
    </lineage>
</organism>
<feature type="transmembrane region" description="Helical" evidence="7">
    <location>
        <begin position="79"/>
        <end position="105"/>
    </location>
</feature>
<feature type="transmembrane region" description="Helical" evidence="7">
    <location>
        <begin position="322"/>
        <end position="348"/>
    </location>
</feature>
<evidence type="ECO:0000256" key="2">
    <source>
        <dbReference type="ARBA" id="ARBA00007430"/>
    </source>
</evidence>
<feature type="transmembrane region" description="Helical" evidence="7">
    <location>
        <begin position="170"/>
        <end position="188"/>
    </location>
</feature>
<dbReference type="PANTHER" id="PTHR30250:SF10">
    <property type="entry name" value="LIPOPOLYSACCHARIDE BIOSYNTHESIS PROTEIN WZXC"/>
    <property type="match status" value="1"/>
</dbReference>
<keyword evidence="6 7" id="KW-0472">Membrane</keyword>
<reference evidence="8 9" key="1">
    <citation type="submission" date="2022-01" db="EMBL/GenBank/DDBJ databases">
        <title>Flavihumibacter sp. nov., isolated from sediment of a river.</title>
        <authorList>
            <person name="Liu H."/>
        </authorList>
    </citation>
    <scope>NUCLEOTIDE SEQUENCE [LARGE SCALE GENOMIC DNA]</scope>
    <source>
        <strain evidence="8 9">RY-1</strain>
    </source>
</reference>
<evidence type="ECO:0000256" key="1">
    <source>
        <dbReference type="ARBA" id="ARBA00004651"/>
    </source>
</evidence>
<keyword evidence="9" id="KW-1185">Reference proteome</keyword>
<dbReference type="NCBIfam" id="NF007773">
    <property type="entry name" value="PRK10459.1"/>
    <property type="match status" value="1"/>
</dbReference>
<evidence type="ECO:0000256" key="4">
    <source>
        <dbReference type="ARBA" id="ARBA00022692"/>
    </source>
</evidence>
<dbReference type="PANTHER" id="PTHR30250">
    <property type="entry name" value="PST FAMILY PREDICTED COLANIC ACID TRANSPORTER"/>
    <property type="match status" value="1"/>
</dbReference>
<gene>
    <name evidence="8" type="ORF">L0U88_17360</name>
</gene>
<feature type="transmembrane region" description="Helical" evidence="7">
    <location>
        <begin position="446"/>
        <end position="464"/>
    </location>
</feature>
<evidence type="ECO:0000313" key="8">
    <source>
        <dbReference type="EMBL" id="MCF1716414.1"/>
    </source>
</evidence>
<feature type="transmembrane region" description="Helical" evidence="7">
    <location>
        <begin position="43"/>
        <end position="67"/>
    </location>
</feature>
<evidence type="ECO:0000256" key="5">
    <source>
        <dbReference type="ARBA" id="ARBA00022989"/>
    </source>
</evidence>
<dbReference type="Pfam" id="PF13440">
    <property type="entry name" value="Polysacc_synt_3"/>
    <property type="match status" value="1"/>
</dbReference>
<comment type="similarity">
    <text evidence="2">Belongs to the polysaccharide synthase family.</text>
</comment>
<name>A0ABS9BL33_9BACT</name>
<keyword evidence="4 7" id="KW-0812">Transmembrane</keyword>
<feature type="transmembrane region" description="Helical" evidence="7">
    <location>
        <begin position="231"/>
        <end position="249"/>
    </location>
</feature>